<sequence length="249" mass="28257">MEAAYVSQPLLELLLKFPNSFLYQLHYHPTLNNVLLSGSTDGLVNIYDTTIIDEDDALLQVVNHGSVHHAGFIEDKAVYALSHDESFSIHPFNDLDENVVEFSAIQFGDLRPLLHCDYVVDVLIDAGGAYAATGSTREKTLDLVPIVSSPEFRFDRGKIWRLPGAHGEEVVRSVLLDHECKIVFTCGEDGHVRIWREENEEKMQEDMKPSDIESKSKIHPDASSQAAQPSRNKEKRKENRHRGKRYKPY</sequence>
<keyword evidence="5" id="KW-1185">Reference proteome</keyword>
<proteinExistence type="predicted"/>
<evidence type="ECO:0000256" key="1">
    <source>
        <dbReference type="ARBA" id="ARBA00022574"/>
    </source>
</evidence>
<dbReference type="AlphaFoldDB" id="A0AAF0IHH1"/>
<feature type="compositionally biased region" description="Basic residues" evidence="3">
    <location>
        <begin position="238"/>
        <end position="249"/>
    </location>
</feature>
<feature type="region of interest" description="Disordered" evidence="3">
    <location>
        <begin position="199"/>
        <end position="249"/>
    </location>
</feature>
<dbReference type="InterPro" id="IPR001680">
    <property type="entry name" value="WD40_rpt"/>
</dbReference>
<dbReference type="EMBL" id="CP120627">
    <property type="protein sequence ID" value="WEW54809.1"/>
    <property type="molecule type" value="Genomic_DNA"/>
</dbReference>
<keyword evidence="1" id="KW-0853">WD repeat</keyword>
<dbReference type="Pfam" id="PF00400">
    <property type="entry name" value="WD40"/>
    <property type="match status" value="1"/>
</dbReference>
<organism evidence="4 5">
    <name type="scientific">Emydomyces testavorans</name>
    <dbReference type="NCBI Taxonomy" id="2070801"/>
    <lineage>
        <taxon>Eukaryota</taxon>
        <taxon>Fungi</taxon>
        <taxon>Dikarya</taxon>
        <taxon>Ascomycota</taxon>
        <taxon>Pezizomycotina</taxon>
        <taxon>Eurotiomycetes</taxon>
        <taxon>Eurotiomycetidae</taxon>
        <taxon>Onygenales</taxon>
        <taxon>Nannizziopsiaceae</taxon>
        <taxon>Emydomyces</taxon>
    </lineage>
</organism>
<dbReference type="Gene3D" id="2.130.10.10">
    <property type="entry name" value="YVTN repeat-like/Quinoprotein amine dehydrogenase"/>
    <property type="match status" value="1"/>
</dbReference>
<dbReference type="PANTHER" id="PTHR22889:SF0">
    <property type="entry name" value="WD REPEAT-CONTAINING PROTEIN 89"/>
    <property type="match status" value="1"/>
</dbReference>
<keyword evidence="2" id="KW-0677">Repeat</keyword>
<dbReference type="InterPro" id="IPR011047">
    <property type="entry name" value="Quinoprotein_ADH-like_sf"/>
</dbReference>
<dbReference type="SMART" id="SM00320">
    <property type="entry name" value="WD40"/>
    <property type="match status" value="2"/>
</dbReference>
<evidence type="ECO:0000313" key="5">
    <source>
        <dbReference type="Proteomes" id="UP001219355"/>
    </source>
</evidence>
<feature type="compositionally biased region" description="Basic and acidic residues" evidence="3">
    <location>
        <begin position="199"/>
        <end position="220"/>
    </location>
</feature>
<name>A0AAF0IHH1_9EURO</name>
<accession>A0AAF0IHH1</accession>
<evidence type="ECO:0000313" key="4">
    <source>
        <dbReference type="EMBL" id="WEW54809.1"/>
    </source>
</evidence>
<gene>
    <name evidence="4" type="ORF">PRK78_000234</name>
</gene>
<dbReference type="SUPFAM" id="SSF50998">
    <property type="entry name" value="Quinoprotein alcohol dehydrogenase-like"/>
    <property type="match status" value="1"/>
</dbReference>
<dbReference type="InterPro" id="IPR039328">
    <property type="entry name" value="WDR89"/>
</dbReference>
<reference evidence="4" key="1">
    <citation type="submission" date="2023-03" db="EMBL/GenBank/DDBJ databases">
        <title>Emydomyces testavorans Genome Sequence.</title>
        <authorList>
            <person name="Hoyer L."/>
        </authorList>
    </citation>
    <scope>NUCLEOTIDE SEQUENCE</scope>
    <source>
        <strain evidence="4">16-2883</strain>
    </source>
</reference>
<evidence type="ECO:0000256" key="3">
    <source>
        <dbReference type="SAM" id="MobiDB-lite"/>
    </source>
</evidence>
<evidence type="ECO:0000256" key="2">
    <source>
        <dbReference type="ARBA" id="ARBA00022737"/>
    </source>
</evidence>
<protein>
    <submittedName>
        <fullName evidence="4">Uncharacterized protein</fullName>
    </submittedName>
</protein>
<dbReference type="PANTHER" id="PTHR22889">
    <property type="entry name" value="WD REPEAT-CONTAINING PROTEIN 89"/>
    <property type="match status" value="1"/>
</dbReference>
<dbReference type="InterPro" id="IPR015943">
    <property type="entry name" value="WD40/YVTN_repeat-like_dom_sf"/>
</dbReference>
<dbReference type="Proteomes" id="UP001219355">
    <property type="component" value="Chromosome 1"/>
</dbReference>